<proteinExistence type="predicted"/>
<reference evidence="1 2" key="1">
    <citation type="journal article" date="2019" name="Int. J. Syst. Evol. Microbiol.">
        <title>The Global Catalogue of Microorganisms (GCM) 10K type strain sequencing project: providing services to taxonomists for standard genome sequencing and annotation.</title>
        <authorList>
            <consortium name="The Broad Institute Genomics Platform"/>
            <consortium name="The Broad Institute Genome Sequencing Center for Infectious Disease"/>
            <person name="Wu L."/>
            <person name="Ma J."/>
        </authorList>
    </citation>
    <scope>NUCLEOTIDE SEQUENCE [LARGE SCALE GENOMIC DNA]</scope>
    <source>
        <strain evidence="1 2">NBRC 111368</strain>
    </source>
</reference>
<gene>
    <name evidence="1" type="ORF">ACFQE1_03545</name>
</gene>
<keyword evidence="2" id="KW-1185">Reference proteome</keyword>
<dbReference type="EMBL" id="JBHSWU010000019">
    <property type="protein sequence ID" value="MFC6723477.1"/>
    <property type="molecule type" value="Genomic_DNA"/>
</dbReference>
<evidence type="ECO:0000313" key="2">
    <source>
        <dbReference type="Proteomes" id="UP001596328"/>
    </source>
</evidence>
<name>A0ABD5RWT9_9EURY</name>
<sequence length="134" mass="15127">MTRSRMVLYEAKQILIPDSRELSSEECGAIRSALNRLLEKEEELAESVEKGDELDLLAEKEDERDELDHAVLSTMGMADRVDELKQSVESLVQLRREGSGEQTTVLVNRTGEKEVIELEGVESARESTRLTDFS</sequence>
<organism evidence="1 2">
    <name type="scientific">Halobium palmae</name>
    <dbReference type="NCBI Taxonomy" id="1776492"/>
    <lineage>
        <taxon>Archaea</taxon>
        <taxon>Methanobacteriati</taxon>
        <taxon>Methanobacteriota</taxon>
        <taxon>Stenosarchaea group</taxon>
        <taxon>Halobacteria</taxon>
        <taxon>Halobacteriales</taxon>
        <taxon>Haloferacaceae</taxon>
        <taxon>Halobium</taxon>
    </lineage>
</organism>
<dbReference type="Proteomes" id="UP001596328">
    <property type="component" value="Unassembled WGS sequence"/>
</dbReference>
<comment type="caution">
    <text evidence="1">The sequence shown here is derived from an EMBL/GenBank/DDBJ whole genome shotgun (WGS) entry which is preliminary data.</text>
</comment>
<evidence type="ECO:0000313" key="1">
    <source>
        <dbReference type="EMBL" id="MFC6723477.1"/>
    </source>
</evidence>
<protein>
    <submittedName>
        <fullName evidence="1">Uncharacterized protein</fullName>
    </submittedName>
</protein>
<dbReference type="AlphaFoldDB" id="A0ABD5RWT9"/>
<accession>A0ABD5RWT9</accession>